<dbReference type="EMBL" id="FMZX01000007">
    <property type="protein sequence ID" value="SDD40519.1"/>
    <property type="molecule type" value="Genomic_DNA"/>
</dbReference>
<feature type="domain" description="HTH lysR-type" evidence="5">
    <location>
        <begin position="10"/>
        <end position="67"/>
    </location>
</feature>
<dbReference type="Pfam" id="PF03466">
    <property type="entry name" value="LysR_substrate"/>
    <property type="match status" value="1"/>
</dbReference>
<accession>A0A1G6UH01</accession>
<dbReference type="Pfam" id="PF00126">
    <property type="entry name" value="HTH_1"/>
    <property type="match status" value="1"/>
</dbReference>
<dbReference type="CDD" id="cd08417">
    <property type="entry name" value="PBP2_Nitroaromatics_like"/>
    <property type="match status" value="1"/>
</dbReference>
<dbReference type="GO" id="GO:0003700">
    <property type="term" value="F:DNA-binding transcription factor activity"/>
    <property type="evidence" value="ECO:0007669"/>
    <property type="project" value="InterPro"/>
</dbReference>
<proteinExistence type="inferred from homology"/>
<dbReference type="InterPro" id="IPR037402">
    <property type="entry name" value="YidZ_PBP2"/>
</dbReference>
<evidence type="ECO:0000256" key="2">
    <source>
        <dbReference type="ARBA" id="ARBA00023015"/>
    </source>
</evidence>
<dbReference type="PANTHER" id="PTHR30118:SF15">
    <property type="entry name" value="TRANSCRIPTIONAL REGULATORY PROTEIN"/>
    <property type="match status" value="1"/>
</dbReference>
<dbReference type="GO" id="GO:0003677">
    <property type="term" value="F:DNA binding"/>
    <property type="evidence" value="ECO:0007669"/>
    <property type="project" value="UniProtKB-KW"/>
</dbReference>
<dbReference type="InterPro" id="IPR005119">
    <property type="entry name" value="LysR_subst-bd"/>
</dbReference>
<dbReference type="InterPro" id="IPR036390">
    <property type="entry name" value="WH_DNA-bd_sf"/>
</dbReference>
<sequence length="309" mass="33751">MPADDDLFGTDLNLLVLLRTLLETRSVTRTAERSGMSQPAVSRALGRLRVMFDDALLVKSGTTMRPTIRGGALLEPLQRALVGVGGVLSERPAFDPARTDRTFRVATTDYGAIVILPRLAELMGTEAPKASIEIGPVDDQTFRSLGETDIDLALYSDNPVPPSLRSRDLFRERFGCLVRHGHPAAARSEGGRLRLEDYLAFSHILVTVVGGRLGTVDIALAAIGHTRHVAVRIPYFATAALVAASSDLILTIPQRAAATFSGGSRLCMLGPPVELPEFGYRMVWHERVHAEPDHAWLRRLILKAVHPER</sequence>
<dbReference type="RefSeq" id="WP_176849577.1">
    <property type="nucleotide sequence ID" value="NZ_FMZX01000007.1"/>
</dbReference>
<evidence type="ECO:0000256" key="1">
    <source>
        <dbReference type="ARBA" id="ARBA00009437"/>
    </source>
</evidence>
<dbReference type="InterPro" id="IPR000847">
    <property type="entry name" value="LysR_HTH_N"/>
</dbReference>
<dbReference type="STRING" id="938405.SAMN02927895_00027"/>
<dbReference type="PANTHER" id="PTHR30118">
    <property type="entry name" value="HTH-TYPE TRANSCRIPTIONAL REGULATOR LEUO-RELATED"/>
    <property type="match status" value="1"/>
</dbReference>
<dbReference type="Proteomes" id="UP000198925">
    <property type="component" value="Unassembled WGS sequence"/>
</dbReference>
<reference evidence="6 7" key="1">
    <citation type="submission" date="2016-10" db="EMBL/GenBank/DDBJ databases">
        <authorList>
            <person name="de Groot N.N."/>
        </authorList>
    </citation>
    <scope>NUCLEOTIDE SEQUENCE [LARGE SCALE GENOMIC DNA]</scope>
    <source>
        <strain evidence="6 7">CPCC 100156</strain>
    </source>
</reference>
<dbReference type="Gene3D" id="1.10.10.10">
    <property type="entry name" value="Winged helix-like DNA-binding domain superfamily/Winged helix DNA-binding domain"/>
    <property type="match status" value="1"/>
</dbReference>
<evidence type="ECO:0000256" key="3">
    <source>
        <dbReference type="ARBA" id="ARBA00023125"/>
    </source>
</evidence>
<organism evidence="6 7">
    <name type="scientific">Belnapia rosea</name>
    <dbReference type="NCBI Taxonomy" id="938405"/>
    <lineage>
        <taxon>Bacteria</taxon>
        <taxon>Pseudomonadati</taxon>
        <taxon>Pseudomonadota</taxon>
        <taxon>Alphaproteobacteria</taxon>
        <taxon>Acetobacterales</taxon>
        <taxon>Roseomonadaceae</taxon>
        <taxon>Belnapia</taxon>
    </lineage>
</organism>
<keyword evidence="2" id="KW-0805">Transcription regulation</keyword>
<dbReference type="Gene3D" id="3.40.190.10">
    <property type="entry name" value="Periplasmic binding protein-like II"/>
    <property type="match status" value="2"/>
</dbReference>
<evidence type="ECO:0000256" key="4">
    <source>
        <dbReference type="ARBA" id="ARBA00023163"/>
    </source>
</evidence>
<dbReference type="PROSITE" id="PS50931">
    <property type="entry name" value="HTH_LYSR"/>
    <property type="match status" value="1"/>
</dbReference>
<dbReference type="SUPFAM" id="SSF46785">
    <property type="entry name" value="Winged helix' DNA-binding domain"/>
    <property type="match status" value="1"/>
</dbReference>
<keyword evidence="4" id="KW-0804">Transcription</keyword>
<dbReference type="InterPro" id="IPR036388">
    <property type="entry name" value="WH-like_DNA-bd_sf"/>
</dbReference>
<protein>
    <submittedName>
        <fullName evidence="6">DNA-binding transcriptional regulator, LysR family</fullName>
    </submittedName>
</protein>
<gene>
    <name evidence="6" type="ORF">SAMN04487779_1007165</name>
</gene>
<evidence type="ECO:0000259" key="5">
    <source>
        <dbReference type="PROSITE" id="PS50931"/>
    </source>
</evidence>
<name>A0A1G6UH01_9PROT</name>
<dbReference type="SUPFAM" id="SSF53850">
    <property type="entry name" value="Periplasmic binding protein-like II"/>
    <property type="match status" value="1"/>
</dbReference>
<dbReference type="InterPro" id="IPR050389">
    <property type="entry name" value="LysR-type_TF"/>
</dbReference>
<keyword evidence="3 6" id="KW-0238">DNA-binding</keyword>
<comment type="similarity">
    <text evidence="1">Belongs to the LysR transcriptional regulatory family.</text>
</comment>
<dbReference type="AlphaFoldDB" id="A0A1G6UH01"/>
<keyword evidence="7" id="KW-1185">Reference proteome</keyword>
<evidence type="ECO:0000313" key="7">
    <source>
        <dbReference type="Proteomes" id="UP000198925"/>
    </source>
</evidence>
<evidence type="ECO:0000313" key="6">
    <source>
        <dbReference type="EMBL" id="SDD40519.1"/>
    </source>
</evidence>